<sequence length="191" mass="21861">MDYCQLGDLLSLTAGVNPTRFEKQNQETLQFYDHASFESDLYQKSFVLGNDEFNETSLSLVAGDVVISSPSRLAAIVGADNEGKLLTLNFIKVNIKGRLDKFYFLYLFNQSRDVQRQKERELQGTGTSMRIPVKSLERIRIPLPPIEEQKKIGQAYQQLLLLQTQLRKYSQLLEATVQTSLEQILRSQSHE</sequence>
<dbReference type="GO" id="GO:0003677">
    <property type="term" value="F:DNA binding"/>
    <property type="evidence" value="ECO:0007669"/>
    <property type="project" value="UniProtKB-KW"/>
</dbReference>
<accession>A0A3R9KEQ8</accession>
<dbReference type="Gene3D" id="3.90.220.20">
    <property type="entry name" value="DNA methylase specificity domains"/>
    <property type="match status" value="1"/>
</dbReference>
<reference evidence="5 6" key="1">
    <citation type="submission" date="2018-11" db="EMBL/GenBank/DDBJ databases">
        <title>Species Designations Belie Phenotypic and Genotypic Heterogeneity in Oral Streptococci.</title>
        <authorList>
            <person name="Velsko I."/>
        </authorList>
    </citation>
    <scope>NUCLEOTIDE SEQUENCE [LARGE SCALE GENOMIC DNA]</scope>
    <source>
        <strain evidence="5 6">BCC12</strain>
    </source>
</reference>
<dbReference type="GO" id="GO:0009307">
    <property type="term" value="P:DNA restriction-modification system"/>
    <property type="evidence" value="ECO:0007669"/>
    <property type="project" value="UniProtKB-KW"/>
</dbReference>
<dbReference type="InterPro" id="IPR044946">
    <property type="entry name" value="Restrct_endonuc_typeI_TRD_sf"/>
</dbReference>
<evidence type="ECO:0000313" key="5">
    <source>
        <dbReference type="EMBL" id="RSJ66874.1"/>
    </source>
</evidence>
<keyword evidence="2" id="KW-0680">Restriction system</keyword>
<dbReference type="RefSeq" id="WP_125395348.1">
    <property type="nucleotide sequence ID" value="NZ_RJPJ01000008.1"/>
</dbReference>
<comment type="caution">
    <text evidence="5">The sequence shown here is derived from an EMBL/GenBank/DDBJ whole genome shotgun (WGS) entry which is preliminary data.</text>
</comment>
<dbReference type="Pfam" id="PF01420">
    <property type="entry name" value="Methylase_S"/>
    <property type="match status" value="1"/>
</dbReference>
<dbReference type="InterPro" id="IPR000055">
    <property type="entry name" value="Restrct_endonuc_typeI_TRD"/>
</dbReference>
<gene>
    <name evidence="5" type="ORF">D8802_07070</name>
</gene>
<dbReference type="SUPFAM" id="SSF116734">
    <property type="entry name" value="DNA methylase specificity domain"/>
    <property type="match status" value="1"/>
</dbReference>
<dbReference type="EMBL" id="RJPJ01000008">
    <property type="protein sequence ID" value="RSJ66874.1"/>
    <property type="molecule type" value="Genomic_DNA"/>
</dbReference>
<feature type="domain" description="Type I restriction modification DNA specificity" evidence="4">
    <location>
        <begin position="5"/>
        <end position="167"/>
    </location>
</feature>
<evidence type="ECO:0000259" key="4">
    <source>
        <dbReference type="Pfam" id="PF01420"/>
    </source>
</evidence>
<keyword evidence="3" id="KW-0238">DNA-binding</keyword>
<dbReference type="OrthoDB" id="2589023at2"/>
<dbReference type="AlphaFoldDB" id="A0A3R9KEQ8"/>
<evidence type="ECO:0000256" key="1">
    <source>
        <dbReference type="ARBA" id="ARBA00010923"/>
    </source>
</evidence>
<protein>
    <submittedName>
        <fullName evidence="5">Type I restriction modification DNA specificity domain protein</fullName>
    </submittedName>
</protein>
<proteinExistence type="inferred from homology"/>
<evidence type="ECO:0000256" key="3">
    <source>
        <dbReference type="ARBA" id="ARBA00023125"/>
    </source>
</evidence>
<evidence type="ECO:0000313" key="6">
    <source>
        <dbReference type="Proteomes" id="UP000280182"/>
    </source>
</evidence>
<dbReference type="Proteomes" id="UP000280182">
    <property type="component" value="Unassembled WGS sequence"/>
</dbReference>
<organism evidence="5 6">
    <name type="scientific">Streptococcus oralis</name>
    <dbReference type="NCBI Taxonomy" id="1303"/>
    <lineage>
        <taxon>Bacteria</taxon>
        <taxon>Bacillati</taxon>
        <taxon>Bacillota</taxon>
        <taxon>Bacilli</taxon>
        <taxon>Lactobacillales</taxon>
        <taxon>Streptococcaceae</taxon>
        <taxon>Streptococcus</taxon>
    </lineage>
</organism>
<name>A0A3R9KEQ8_STROR</name>
<comment type="similarity">
    <text evidence="1">Belongs to the type-I restriction system S methylase family.</text>
</comment>
<evidence type="ECO:0000256" key="2">
    <source>
        <dbReference type="ARBA" id="ARBA00022747"/>
    </source>
</evidence>
<dbReference type="CDD" id="cd16961">
    <property type="entry name" value="RMtype1_S_TRD-CR_like"/>
    <property type="match status" value="1"/>
</dbReference>